<evidence type="ECO:0000313" key="2">
    <source>
        <dbReference type="EMBL" id="CAA9584939.1"/>
    </source>
</evidence>
<feature type="non-terminal residue" evidence="2">
    <location>
        <position position="1"/>
    </location>
</feature>
<organism evidence="2">
    <name type="scientific">uncultured Thermomicrobiales bacterium</name>
    <dbReference type="NCBI Taxonomy" id="1645740"/>
    <lineage>
        <taxon>Bacteria</taxon>
        <taxon>Pseudomonadati</taxon>
        <taxon>Thermomicrobiota</taxon>
        <taxon>Thermomicrobia</taxon>
        <taxon>Thermomicrobiales</taxon>
        <taxon>environmental samples</taxon>
    </lineage>
</organism>
<evidence type="ECO:0000256" key="1">
    <source>
        <dbReference type="SAM" id="MobiDB-lite"/>
    </source>
</evidence>
<feature type="compositionally biased region" description="Basic and acidic residues" evidence="1">
    <location>
        <begin position="15"/>
        <end position="29"/>
    </location>
</feature>
<protein>
    <submittedName>
        <fullName evidence="2">Uncharacterized protein</fullName>
    </submittedName>
</protein>
<feature type="region of interest" description="Disordered" evidence="1">
    <location>
        <begin position="15"/>
        <end position="41"/>
    </location>
</feature>
<name>A0A6J4VTI7_9BACT</name>
<dbReference type="AlphaFoldDB" id="A0A6J4VTI7"/>
<reference evidence="2" key="1">
    <citation type="submission" date="2020-02" db="EMBL/GenBank/DDBJ databases">
        <authorList>
            <person name="Meier V. D."/>
        </authorList>
    </citation>
    <scope>NUCLEOTIDE SEQUENCE</scope>
    <source>
        <strain evidence="2">AVDCRST_MAG59</strain>
    </source>
</reference>
<accession>A0A6J4VTI7</accession>
<sequence>DRVRRAPFAPWRMLDARVRRPDDAPDPRGRRQPPRPAEGRR</sequence>
<dbReference type="EMBL" id="CADCWF010000373">
    <property type="protein sequence ID" value="CAA9584939.1"/>
    <property type="molecule type" value="Genomic_DNA"/>
</dbReference>
<proteinExistence type="predicted"/>
<feature type="non-terminal residue" evidence="2">
    <location>
        <position position="41"/>
    </location>
</feature>
<gene>
    <name evidence="2" type="ORF">AVDCRST_MAG59-5346</name>
</gene>